<dbReference type="PANTHER" id="PTHR30204">
    <property type="entry name" value="REDOX-CYCLING DRUG-SENSING TRANSCRIPTIONAL ACTIVATOR SOXR"/>
    <property type="match status" value="1"/>
</dbReference>
<accession>A0ABT9YSG9</accession>
<dbReference type="SUPFAM" id="SSF46955">
    <property type="entry name" value="Putative DNA-binding domain"/>
    <property type="match status" value="1"/>
</dbReference>
<dbReference type="SMART" id="SM00422">
    <property type="entry name" value="HTH_MERR"/>
    <property type="match status" value="1"/>
</dbReference>
<evidence type="ECO:0000313" key="5">
    <source>
        <dbReference type="Proteomes" id="UP001223079"/>
    </source>
</evidence>
<dbReference type="CDD" id="cd01106">
    <property type="entry name" value="HTH_TipAL-Mta"/>
    <property type="match status" value="1"/>
</dbReference>
<feature type="domain" description="HTH merR-type" evidence="3">
    <location>
        <begin position="4"/>
        <end position="73"/>
    </location>
</feature>
<dbReference type="Gene3D" id="1.10.1660.10">
    <property type="match status" value="1"/>
</dbReference>
<keyword evidence="2" id="KW-1133">Transmembrane helix</keyword>
<dbReference type="InterPro" id="IPR047057">
    <property type="entry name" value="MerR_fam"/>
</dbReference>
<dbReference type="PRINTS" id="PR00040">
    <property type="entry name" value="HTHMERR"/>
</dbReference>
<keyword evidence="2" id="KW-0472">Membrane</keyword>
<protein>
    <submittedName>
        <fullName evidence="4">DNA-binding transcriptional MerR regulator/DNA-directed RNA polymerase subunit RPC12/RpoP</fullName>
    </submittedName>
</protein>
<gene>
    <name evidence="4" type="ORF">J2S23_001516</name>
</gene>
<dbReference type="RefSeq" id="WP_307122117.1">
    <property type="nucleotide sequence ID" value="NZ_JAUSTM010000014.1"/>
</dbReference>
<dbReference type="Proteomes" id="UP001223079">
    <property type="component" value="Unassembled WGS sequence"/>
</dbReference>
<dbReference type="InterPro" id="IPR009061">
    <property type="entry name" value="DNA-bd_dom_put_sf"/>
</dbReference>
<comment type="caution">
    <text evidence="4">The sequence shown here is derived from an EMBL/GenBank/DDBJ whole genome shotgun (WGS) entry which is preliminary data.</text>
</comment>
<dbReference type="GO" id="GO:0003677">
    <property type="term" value="F:DNA binding"/>
    <property type="evidence" value="ECO:0007669"/>
    <property type="project" value="UniProtKB-KW"/>
</dbReference>
<evidence type="ECO:0000313" key="4">
    <source>
        <dbReference type="EMBL" id="MDQ0222941.1"/>
    </source>
</evidence>
<keyword evidence="5" id="KW-1185">Reference proteome</keyword>
<dbReference type="EMBL" id="JAUSTM010000014">
    <property type="protein sequence ID" value="MDQ0222941.1"/>
    <property type="molecule type" value="Genomic_DNA"/>
</dbReference>
<sequence length="241" mass="27991">MSLTYTTGEMAKLAEVSVRTVQYYDKRGILQPSSLTEGGRRLYSQADLDRLQIICFLRELDFSIEQIRSVLTEDNAGQVLEMLLEDQISRLKAEVSDKKTKLDRTVKLLNGLGRNQFNSLDYLNDISRLMKNKDNWRRLQWWFYPRLFTVIALYGLGIYLATVVFESKWLMWLSIAVFLMVLNGLIYSYVLKIEYLCPVCHKTFAPSFKEFAVAGHTPRTRKVTCPHCKTKSYCLELAKEV</sequence>
<dbReference type="InterPro" id="IPR000551">
    <property type="entry name" value="MerR-type_HTH_dom"/>
</dbReference>
<dbReference type="PANTHER" id="PTHR30204:SF90">
    <property type="entry name" value="HTH-TYPE TRANSCRIPTIONAL ACTIVATOR MTA"/>
    <property type="match status" value="1"/>
</dbReference>
<organism evidence="4 5">
    <name type="scientific">Streptococcus moroccensis</name>
    <dbReference type="NCBI Taxonomy" id="1451356"/>
    <lineage>
        <taxon>Bacteria</taxon>
        <taxon>Bacillati</taxon>
        <taxon>Bacillota</taxon>
        <taxon>Bacilli</taxon>
        <taxon>Lactobacillales</taxon>
        <taxon>Streptococcaceae</taxon>
        <taxon>Streptococcus</taxon>
    </lineage>
</organism>
<reference evidence="4 5" key="1">
    <citation type="submission" date="2023-07" db="EMBL/GenBank/DDBJ databases">
        <title>Genomic Encyclopedia of Type Strains, Phase IV (KMG-IV): sequencing the most valuable type-strain genomes for metagenomic binning, comparative biology and taxonomic classification.</title>
        <authorList>
            <person name="Goeker M."/>
        </authorList>
    </citation>
    <scope>NUCLEOTIDE SEQUENCE [LARGE SCALE GENOMIC DNA]</scope>
    <source>
        <strain evidence="4 5">DSM 105143</strain>
    </source>
</reference>
<proteinExistence type="predicted"/>
<keyword evidence="1 4" id="KW-0238">DNA-binding</keyword>
<evidence type="ECO:0000259" key="3">
    <source>
        <dbReference type="PROSITE" id="PS50937"/>
    </source>
</evidence>
<keyword evidence="2" id="KW-0812">Transmembrane</keyword>
<evidence type="ECO:0000256" key="1">
    <source>
        <dbReference type="ARBA" id="ARBA00023125"/>
    </source>
</evidence>
<dbReference type="PROSITE" id="PS50937">
    <property type="entry name" value="HTH_MERR_2"/>
    <property type="match status" value="1"/>
</dbReference>
<feature type="transmembrane region" description="Helical" evidence="2">
    <location>
        <begin position="169"/>
        <end position="190"/>
    </location>
</feature>
<feature type="transmembrane region" description="Helical" evidence="2">
    <location>
        <begin position="141"/>
        <end position="163"/>
    </location>
</feature>
<evidence type="ECO:0000256" key="2">
    <source>
        <dbReference type="SAM" id="Phobius"/>
    </source>
</evidence>
<dbReference type="Pfam" id="PF13411">
    <property type="entry name" value="MerR_1"/>
    <property type="match status" value="1"/>
</dbReference>
<name>A0ABT9YSG9_9STRE</name>